<dbReference type="OrthoDB" id="132546at2157"/>
<dbReference type="AlphaFoldDB" id="A0A2Z2M9X6"/>
<evidence type="ECO:0000259" key="2">
    <source>
        <dbReference type="Pfam" id="PF00534"/>
    </source>
</evidence>
<evidence type="ECO:0000313" key="4">
    <source>
        <dbReference type="Proteomes" id="UP000250134"/>
    </source>
</evidence>
<reference evidence="3 4" key="1">
    <citation type="submission" date="2016-03" db="EMBL/GenBank/DDBJ databases">
        <title>Complete genome sequence of Thermococcus gorgonarius.</title>
        <authorList>
            <person name="Oger P.M."/>
        </authorList>
    </citation>
    <scope>NUCLEOTIDE SEQUENCE [LARGE SCALE GENOMIC DNA]</scope>
    <source>
        <strain evidence="3 4">W-12</strain>
    </source>
</reference>
<organism evidence="3 4">
    <name type="scientific">Thermococcus gorgonarius</name>
    <dbReference type="NCBI Taxonomy" id="71997"/>
    <lineage>
        <taxon>Archaea</taxon>
        <taxon>Methanobacteriati</taxon>
        <taxon>Methanobacteriota</taxon>
        <taxon>Thermococci</taxon>
        <taxon>Thermococcales</taxon>
        <taxon>Thermococcaceae</taxon>
        <taxon>Thermococcus</taxon>
    </lineage>
</organism>
<dbReference type="Proteomes" id="UP000250134">
    <property type="component" value="Chromosome"/>
</dbReference>
<dbReference type="PANTHER" id="PTHR46401:SF2">
    <property type="entry name" value="GLYCOSYLTRANSFERASE WBBK-RELATED"/>
    <property type="match status" value="1"/>
</dbReference>
<keyword evidence="1" id="KW-0808">Transferase</keyword>
<gene>
    <name evidence="3" type="ORF">A3K92_07365</name>
</gene>
<dbReference type="Gene3D" id="3.40.50.2000">
    <property type="entry name" value="Glycogen Phosphorylase B"/>
    <property type="match status" value="2"/>
</dbReference>
<dbReference type="RefSeq" id="WP_088885649.1">
    <property type="nucleotide sequence ID" value="NZ_CP014855.1"/>
</dbReference>
<dbReference type="Pfam" id="PF00534">
    <property type="entry name" value="Glycos_transf_1"/>
    <property type="match status" value="1"/>
</dbReference>
<dbReference type="GeneID" id="33332361"/>
<dbReference type="GO" id="GO:0016757">
    <property type="term" value="F:glycosyltransferase activity"/>
    <property type="evidence" value="ECO:0007669"/>
    <property type="project" value="InterPro"/>
</dbReference>
<dbReference type="SUPFAM" id="SSF53756">
    <property type="entry name" value="UDP-Glycosyltransferase/glycogen phosphorylase"/>
    <property type="match status" value="1"/>
</dbReference>
<dbReference type="InterPro" id="IPR001296">
    <property type="entry name" value="Glyco_trans_1"/>
</dbReference>
<evidence type="ECO:0000256" key="1">
    <source>
        <dbReference type="ARBA" id="ARBA00022679"/>
    </source>
</evidence>
<protein>
    <recommendedName>
        <fullName evidence="2">Glycosyl transferase family 1 domain-containing protein</fullName>
    </recommendedName>
</protein>
<sequence length="400" mass="46580">MHDKKPPVLMFLSKALYPESRTKQKIQSLVQRGFKVYVLQLDREGRFDNLNVLNRVFVRNITLLRSRSFGKIKYALNAVLFQVIEFLYGAYLVKKYGCLIVHANDFNTLFGAYLLKKVFPNNIMLIYDAYELTPFVYSDWYSENLGKLVYGVETKLVRYVDYILVPSYPVGVYFEIISNDKPIIHLYNFPSSKLIPSVSKQQARAFLNLPRDKVIITYVGSMRVGIALEEFLEAIRLIKKRKLKKKLHFVIIGHGPLSNFVKKFIKENNLEDITTFKSMIPREEIFMYLKASDYSYIILQGENMKIATPWKLSESLACGAIPIVNEGTYAAKLLRKIGTGIIIKNFDPLHLADLFEELGNSTNNYYRHNIDPKVFTWERQEKEFIRVHEEGEVLCRYKKT</sequence>
<proteinExistence type="predicted"/>
<keyword evidence="4" id="KW-1185">Reference proteome</keyword>
<feature type="domain" description="Glycosyl transferase family 1" evidence="2">
    <location>
        <begin position="200"/>
        <end position="362"/>
    </location>
</feature>
<accession>A0A2Z2M9X6</accession>
<dbReference type="EMBL" id="CP014855">
    <property type="protein sequence ID" value="ASJ01312.1"/>
    <property type="molecule type" value="Genomic_DNA"/>
</dbReference>
<dbReference type="PANTHER" id="PTHR46401">
    <property type="entry name" value="GLYCOSYLTRANSFERASE WBBK-RELATED"/>
    <property type="match status" value="1"/>
</dbReference>
<name>A0A2Z2M9X6_THEGO</name>
<dbReference type="KEGG" id="tgg:A3K92_07365"/>
<evidence type="ECO:0000313" key="3">
    <source>
        <dbReference type="EMBL" id="ASJ01312.1"/>
    </source>
</evidence>